<keyword evidence="5 6" id="KW-0472">Membrane</keyword>
<keyword evidence="2" id="KW-1003">Cell membrane</keyword>
<dbReference type="InterPro" id="IPR050189">
    <property type="entry name" value="MFS_Efflux_Transporters"/>
</dbReference>
<feature type="transmembrane region" description="Helical" evidence="6">
    <location>
        <begin position="40"/>
        <end position="61"/>
    </location>
</feature>
<dbReference type="CDD" id="cd17324">
    <property type="entry name" value="MFS_NepI_like"/>
    <property type="match status" value="1"/>
</dbReference>
<feature type="transmembrane region" description="Helical" evidence="6">
    <location>
        <begin position="355"/>
        <end position="377"/>
    </location>
</feature>
<feature type="transmembrane region" description="Helical" evidence="6">
    <location>
        <begin position="73"/>
        <end position="94"/>
    </location>
</feature>
<keyword evidence="3 6" id="KW-0812">Transmembrane</keyword>
<feature type="transmembrane region" description="Helical" evidence="6">
    <location>
        <begin position="158"/>
        <end position="180"/>
    </location>
</feature>
<keyword evidence="4 6" id="KW-1133">Transmembrane helix</keyword>
<dbReference type="PANTHER" id="PTHR43124">
    <property type="entry name" value="PURINE EFFLUX PUMP PBUE"/>
    <property type="match status" value="1"/>
</dbReference>
<dbReference type="GO" id="GO:0005886">
    <property type="term" value="C:plasma membrane"/>
    <property type="evidence" value="ECO:0007669"/>
    <property type="project" value="UniProtKB-SubCell"/>
</dbReference>
<dbReference type="GO" id="GO:0022857">
    <property type="term" value="F:transmembrane transporter activity"/>
    <property type="evidence" value="ECO:0007669"/>
    <property type="project" value="InterPro"/>
</dbReference>
<feature type="domain" description="Major facilitator superfamily (MFS) profile" evidence="7">
    <location>
        <begin position="4"/>
        <end position="382"/>
    </location>
</feature>
<evidence type="ECO:0000313" key="8">
    <source>
        <dbReference type="EMBL" id="GLZ76423.1"/>
    </source>
</evidence>
<keyword evidence="9" id="KW-1185">Reference proteome</keyword>
<evidence type="ECO:0000256" key="3">
    <source>
        <dbReference type="ARBA" id="ARBA00022692"/>
    </source>
</evidence>
<dbReference type="AlphaFoldDB" id="A0A9W6SI50"/>
<dbReference type="SUPFAM" id="SSF103473">
    <property type="entry name" value="MFS general substrate transporter"/>
    <property type="match status" value="1"/>
</dbReference>
<feature type="transmembrane region" description="Helical" evidence="6">
    <location>
        <begin position="127"/>
        <end position="146"/>
    </location>
</feature>
<evidence type="ECO:0000259" key="7">
    <source>
        <dbReference type="PROSITE" id="PS50850"/>
    </source>
</evidence>
<evidence type="ECO:0000256" key="4">
    <source>
        <dbReference type="ARBA" id="ARBA00022989"/>
    </source>
</evidence>
<comment type="caution">
    <text evidence="8">The sequence shown here is derived from an EMBL/GenBank/DDBJ whole genome shotgun (WGS) entry which is preliminary data.</text>
</comment>
<dbReference type="NCBIfam" id="NF033135">
    <property type="entry name" value="cmx_cmrA"/>
    <property type="match status" value="1"/>
</dbReference>
<dbReference type="Gene3D" id="1.20.1250.20">
    <property type="entry name" value="MFS general substrate transporter like domains"/>
    <property type="match status" value="1"/>
</dbReference>
<organism evidence="8 9">
    <name type="scientific">Actinorhabdospora filicis</name>
    <dbReference type="NCBI Taxonomy" id="1785913"/>
    <lineage>
        <taxon>Bacteria</taxon>
        <taxon>Bacillati</taxon>
        <taxon>Actinomycetota</taxon>
        <taxon>Actinomycetes</taxon>
        <taxon>Micromonosporales</taxon>
        <taxon>Micromonosporaceae</taxon>
        <taxon>Actinorhabdospora</taxon>
    </lineage>
</organism>
<dbReference type="PANTHER" id="PTHR43124:SF3">
    <property type="entry name" value="CHLORAMPHENICOL EFFLUX PUMP RV0191"/>
    <property type="match status" value="1"/>
</dbReference>
<evidence type="ECO:0000313" key="9">
    <source>
        <dbReference type="Proteomes" id="UP001165079"/>
    </source>
</evidence>
<dbReference type="InterPro" id="IPR036259">
    <property type="entry name" value="MFS_trans_sf"/>
</dbReference>
<dbReference type="EMBL" id="BSTX01000001">
    <property type="protein sequence ID" value="GLZ76423.1"/>
    <property type="molecule type" value="Genomic_DNA"/>
</dbReference>
<sequence>MPLAVYLLGLAVFAMGTSEFMLAGILPGIAEDLSVSVPDAGLLISAFAIGMLVGAPALALATIRLPRRAALTGFLAVFAAAHVLGALVTSYPLLFATRAIAALSAAGLVAVATVAAMAMVEERLRPRAVAVVVGGLTIANIAGVPLGTLIGQHLGWRAAFWAVAALSVLALTGVAATVPGGRGAGVPSMRAELRAMASPRLWLTYGTTALASGAVIITFGYLSGLLTDVTGVPAAWVPAVLAVFGLGAFIGITTGGRTASAHPRATPLAGGAVIVLASLALATGAAHTWAVVPAVFALGVGGFLISPPLNVRAYALAGEARTLAGGTVIAAYNLGNTAAPWLGGLLLTAGLGHPSTAWAGAALAGLSLLGMAAGFALDGRVATMGDAERVRALSGRPVV</sequence>
<feature type="transmembrane region" description="Helical" evidence="6">
    <location>
        <begin position="323"/>
        <end position="343"/>
    </location>
</feature>
<dbReference type="InterPro" id="IPR011701">
    <property type="entry name" value="MFS"/>
</dbReference>
<evidence type="ECO:0000256" key="5">
    <source>
        <dbReference type="ARBA" id="ARBA00023136"/>
    </source>
</evidence>
<dbReference type="Pfam" id="PF07690">
    <property type="entry name" value="MFS_1"/>
    <property type="match status" value="1"/>
</dbReference>
<name>A0A9W6SI50_9ACTN</name>
<feature type="transmembrane region" description="Helical" evidence="6">
    <location>
        <begin position="100"/>
        <end position="120"/>
    </location>
</feature>
<dbReference type="PROSITE" id="PS50850">
    <property type="entry name" value="MFS"/>
    <property type="match status" value="1"/>
</dbReference>
<comment type="subcellular location">
    <subcellularLocation>
        <location evidence="1">Cell membrane</location>
        <topology evidence="1">Multi-pass membrane protein</topology>
    </subcellularLocation>
</comment>
<evidence type="ECO:0000256" key="1">
    <source>
        <dbReference type="ARBA" id="ARBA00004651"/>
    </source>
</evidence>
<proteinExistence type="predicted"/>
<dbReference type="Proteomes" id="UP001165079">
    <property type="component" value="Unassembled WGS sequence"/>
</dbReference>
<reference evidence="8" key="1">
    <citation type="submission" date="2023-03" db="EMBL/GenBank/DDBJ databases">
        <title>Actinorhabdospora filicis NBRC 111898.</title>
        <authorList>
            <person name="Ichikawa N."/>
            <person name="Sato H."/>
            <person name="Tonouchi N."/>
        </authorList>
    </citation>
    <scope>NUCLEOTIDE SEQUENCE</scope>
    <source>
        <strain evidence="8">NBRC 111898</strain>
    </source>
</reference>
<feature type="transmembrane region" description="Helical" evidence="6">
    <location>
        <begin position="201"/>
        <end position="222"/>
    </location>
</feature>
<evidence type="ECO:0000256" key="2">
    <source>
        <dbReference type="ARBA" id="ARBA00022475"/>
    </source>
</evidence>
<dbReference type="RefSeq" id="WP_285661602.1">
    <property type="nucleotide sequence ID" value="NZ_BSTX01000001.1"/>
</dbReference>
<feature type="transmembrane region" description="Helical" evidence="6">
    <location>
        <begin position="265"/>
        <end position="283"/>
    </location>
</feature>
<gene>
    <name evidence="8" type="primary">araJ</name>
    <name evidence="8" type="ORF">Afil01_12300</name>
</gene>
<accession>A0A9W6SI50</accession>
<feature type="transmembrane region" description="Helical" evidence="6">
    <location>
        <begin position="289"/>
        <end position="311"/>
    </location>
</feature>
<dbReference type="InterPro" id="IPR020846">
    <property type="entry name" value="MFS_dom"/>
</dbReference>
<feature type="transmembrane region" description="Helical" evidence="6">
    <location>
        <begin position="234"/>
        <end position="253"/>
    </location>
</feature>
<evidence type="ECO:0000256" key="6">
    <source>
        <dbReference type="SAM" id="Phobius"/>
    </source>
</evidence>
<protein>
    <submittedName>
        <fullName evidence="8">Chloramphenicol efflux pump</fullName>
    </submittedName>
</protein>